<organism evidence="2 3">
    <name type="scientific">Desulfopila aestuarii DSM 18488</name>
    <dbReference type="NCBI Taxonomy" id="1121416"/>
    <lineage>
        <taxon>Bacteria</taxon>
        <taxon>Pseudomonadati</taxon>
        <taxon>Thermodesulfobacteriota</taxon>
        <taxon>Desulfobulbia</taxon>
        <taxon>Desulfobulbales</taxon>
        <taxon>Desulfocapsaceae</taxon>
        <taxon>Desulfopila</taxon>
    </lineage>
</organism>
<feature type="transmembrane region" description="Helical" evidence="1">
    <location>
        <begin position="50"/>
        <end position="73"/>
    </location>
</feature>
<reference evidence="2 3" key="1">
    <citation type="submission" date="2016-12" db="EMBL/GenBank/DDBJ databases">
        <authorList>
            <person name="Song W.-J."/>
            <person name="Kurnit D.M."/>
        </authorList>
    </citation>
    <scope>NUCLEOTIDE SEQUENCE [LARGE SCALE GENOMIC DNA]</scope>
    <source>
        <strain evidence="2 3">DSM 18488</strain>
    </source>
</reference>
<evidence type="ECO:0008006" key="4">
    <source>
        <dbReference type="Google" id="ProtNLM"/>
    </source>
</evidence>
<keyword evidence="1" id="KW-0472">Membrane</keyword>
<dbReference type="OrthoDB" id="9801223at2"/>
<evidence type="ECO:0000313" key="3">
    <source>
        <dbReference type="Proteomes" id="UP000184603"/>
    </source>
</evidence>
<feature type="transmembrane region" description="Helical" evidence="1">
    <location>
        <begin position="93"/>
        <end position="110"/>
    </location>
</feature>
<protein>
    <recommendedName>
        <fullName evidence="4">Ferric reductase like transmembrane component</fullName>
    </recommendedName>
</protein>
<accession>A0A1M7YBD1</accession>
<feature type="transmembrane region" description="Helical" evidence="1">
    <location>
        <begin position="116"/>
        <end position="136"/>
    </location>
</feature>
<dbReference type="STRING" id="1121416.SAMN02745220_03162"/>
<dbReference type="RefSeq" id="WP_073614638.1">
    <property type="nucleotide sequence ID" value="NZ_FRFE01000016.1"/>
</dbReference>
<name>A0A1M7YBD1_9BACT</name>
<keyword evidence="3" id="KW-1185">Reference proteome</keyword>
<dbReference type="Proteomes" id="UP000184603">
    <property type="component" value="Unassembled WGS sequence"/>
</dbReference>
<evidence type="ECO:0000313" key="2">
    <source>
        <dbReference type="EMBL" id="SHO49923.1"/>
    </source>
</evidence>
<dbReference type="EMBL" id="FRFE01000016">
    <property type="protein sequence ID" value="SHO49923.1"/>
    <property type="molecule type" value="Genomic_DNA"/>
</dbReference>
<feature type="transmembrane region" description="Helical" evidence="1">
    <location>
        <begin position="20"/>
        <end position="38"/>
    </location>
</feature>
<keyword evidence="1" id="KW-0812">Transmembrane</keyword>
<evidence type="ECO:0000256" key="1">
    <source>
        <dbReference type="SAM" id="Phobius"/>
    </source>
</evidence>
<dbReference type="AlphaFoldDB" id="A0A1M7YBD1"/>
<proteinExistence type="predicted"/>
<gene>
    <name evidence="2" type="ORF">SAMN02745220_03162</name>
</gene>
<keyword evidence="1" id="KW-1133">Transmembrane helix</keyword>
<sequence length="141" mass="16143">MRRSYHAVQYDDTEQHESILGIVILLLHPFVIVFPRYYEHGLDPGGAFVIMVTTLTSTGVVLGLISWLLLLTLGLTTFFRKNFLIRYVTWQRLHRILALSFLITASWHAIDLGRHTGIGMSMLLVLFGCCGMIIFFNRTRS</sequence>